<evidence type="ECO:0000256" key="10">
    <source>
        <dbReference type="ARBA" id="ARBA00048793"/>
    </source>
</evidence>
<reference evidence="14 15" key="1">
    <citation type="submission" date="2021-03" db="EMBL/GenBank/DDBJ databases">
        <title>Genomic Encyclopedia of Type Strains, Phase IV (KMG-IV): sequencing the most valuable type-strain genomes for metagenomic binning, comparative biology and taxonomic classification.</title>
        <authorList>
            <person name="Goeker M."/>
        </authorList>
    </citation>
    <scope>NUCLEOTIDE SEQUENCE [LARGE SCALE GENOMIC DNA]</scope>
    <source>
        <strain evidence="14 15">DSM 27563</strain>
    </source>
</reference>
<proteinExistence type="inferred from homology"/>
<evidence type="ECO:0000256" key="4">
    <source>
        <dbReference type="ARBA" id="ARBA00013014"/>
    </source>
</evidence>
<accession>A0ABS4KED7</accession>
<dbReference type="RefSeq" id="WP_210062130.1">
    <property type="nucleotide sequence ID" value="NZ_JAGGLJ010000023.1"/>
</dbReference>
<keyword evidence="15" id="KW-1185">Reference proteome</keyword>
<dbReference type="SUPFAM" id="SSF51735">
    <property type="entry name" value="NAD(P)-binding Rossmann-fold domains"/>
    <property type="match status" value="1"/>
</dbReference>
<dbReference type="InterPro" id="IPR008927">
    <property type="entry name" value="6-PGluconate_DH-like_C_sf"/>
</dbReference>
<organism evidence="14 15">
    <name type="scientific">Peptoniphilus stercorisuis</name>
    <dbReference type="NCBI Taxonomy" id="1436965"/>
    <lineage>
        <taxon>Bacteria</taxon>
        <taxon>Bacillati</taxon>
        <taxon>Bacillota</taxon>
        <taxon>Tissierellia</taxon>
        <taxon>Tissierellales</taxon>
        <taxon>Peptoniphilaceae</taxon>
        <taxon>Peptoniphilus</taxon>
    </lineage>
</organism>
<dbReference type="Pfam" id="PF02558">
    <property type="entry name" value="ApbA"/>
    <property type="match status" value="1"/>
</dbReference>
<dbReference type="InterPro" id="IPR050838">
    <property type="entry name" value="Ketopantoate_reductase"/>
</dbReference>
<dbReference type="Pfam" id="PF08546">
    <property type="entry name" value="ApbA_C"/>
    <property type="match status" value="1"/>
</dbReference>
<evidence type="ECO:0000256" key="5">
    <source>
        <dbReference type="ARBA" id="ARBA00019465"/>
    </source>
</evidence>
<dbReference type="SUPFAM" id="SSF48179">
    <property type="entry name" value="6-phosphogluconate dehydrogenase C-terminal domain-like"/>
    <property type="match status" value="1"/>
</dbReference>
<dbReference type="InterPro" id="IPR013328">
    <property type="entry name" value="6PGD_dom2"/>
</dbReference>
<dbReference type="InterPro" id="IPR013752">
    <property type="entry name" value="KPA_reductase"/>
</dbReference>
<dbReference type="InterPro" id="IPR003710">
    <property type="entry name" value="ApbA"/>
</dbReference>
<comment type="similarity">
    <text evidence="3 11">Belongs to the ketopantoate reductase family.</text>
</comment>
<dbReference type="EMBL" id="JAGGLJ010000023">
    <property type="protein sequence ID" value="MBP2026142.1"/>
    <property type="molecule type" value="Genomic_DNA"/>
</dbReference>
<evidence type="ECO:0000256" key="6">
    <source>
        <dbReference type="ARBA" id="ARBA00022655"/>
    </source>
</evidence>
<comment type="caution">
    <text evidence="14">The sequence shown here is derived from an EMBL/GenBank/DDBJ whole genome shotgun (WGS) entry which is preliminary data.</text>
</comment>
<comment type="pathway">
    <text evidence="2 11">Cofactor biosynthesis; (R)-pantothenate biosynthesis; (R)-pantoate from 3-methyl-2-oxobutanoate: step 2/2.</text>
</comment>
<feature type="domain" description="Ketopantoate reductase N-terminal" evidence="12">
    <location>
        <begin position="3"/>
        <end position="142"/>
    </location>
</feature>
<keyword evidence="8 11" id="KW-0560">Oxidoreductase</keyword>
<dbReference type="GO" id="GO:0008677">
    <property type="term" value="F:2-dehydropantoate 2-reductase activity"/>
    <property type="evidence" value="ECO:0007669"/>
    <property type="project" value="UniProtKB-EC"/>
</dbReference>
<protein>
    <recommendedName>
        <fullName evidence="5 11">2-dehydropantoate 2-reductase</fullName>
        <ecNumber evidence="4 11">1.1.1.169</ecNumber>
    </recommendedName>
    <alternativeName>
        <fullName evidence="9 11">Ketopantoate reductase</fullName>
    </alternativeName>
</protein>
<evidence type="ECO:0000313" key="14">
    <source>
        <dbReference type="EMBL" id="MBP2026142.1"/>
    </source>
</evidence>
<evidence type="ECO:0000259" key="13">
    <source>
        <dbReference type="Pfam" id="PF08546"/>
    </source>
</evidence>
<keyword evidence="7 11" id="KW-0521">NADP</keyword>
<dbReference type="PANTHER" id="PTHR43765">
    <property type="entry name" value="2-DEHYDROPANTOATE 2-REDUCTASE-RELATED"/>
    <property type="match status" value="1"/>
</dbReference>
<dbReference type="InterPro" id="IPR036291">
    <property type="entry name" value="NAD(P)-bd_dom_sf"/>
</dbReference>
<dbReference type="PANTHER" id="PTHR43765:SF2">
    <property type="entry name" value="2-DEHYDROPANTOATE 2-REDUCTASE"/>
    <property type="match status" value="1"/>
</dbReference>
<name>A0ABS4KED7_9FIRM</name>
<evidence type="ECO:0000259" key="12">
    <source>
        <dbReference type="Pfam" id="PF02558"/>
    </source>
</evidence>
<keyword evidence="6 11" id="KW-0566">Pantothenate biosynthesis</keyword>
<dbReference type="NCBIfam" id="TIGR00745">
    <property type="entry name" value="apbA_panE"/>
    <property type="match status" value="1"/>
</dbReference>
<evidence type="ECO:0000313" key="15">
    <source>
        <dbReference type="Proteomes" id="UP001519306"/>
    </source>
</evidence>
<evidence type="ECO:0000256" key="11">
    <source>
        <dbReference type="RuleBase" id="RU362068"/>
    </source>
</evidence>
<feature type="domain" description="Ketopantoate reductase C-terminal" evidence="13">
    <location>
        <begin position="177"/>
        <end position="319"/>
    </location>
</feature>
<dbReference type="Gene3D" id="1.10.1040.10">
    <property type="entry name" value="N-(1-d-carboxylethyl)-l-norvaline Dehydrogenase, domain 2"/>
    <property type="match status" value="1"/>
</dbReference>
<dbReference type="EC" id="1.1.1.169" evidence="4 11"/>
<gene>
    <name evidence="14" type="ORF">J2Z71_001700</name>
</gene>
<evidence type="ECO:0000256" key="9">
    <source>
        <dbReference type="ARBA" id="ARBA00032024"/>
    </source>
</evidence>
<dbReference type="InterPro" id="IPR013332">
    <property type="entry name" value="KPR_N"/>
</dbReference>
<evidence type="ECO:0000256" key="1">
    <source>
        <dbReference type="ARBA" id="ARBA00002919"/>
    </source>
</evidence>
<dbReference type="Gene3D" id="3.40.50.720">
    <property type="entry name" value="NAD(P)-binding Rossmann-like Domain"/>
    <property type="match status" value="1"/>
</dbReference>
<evidence type="ECO:0000256" key="2">
    <source>
        <dbReference type="ARBA" id="ARBA00004994"/>
    </source>
</evidence>
<comment type="catalytic activity">
    <reaction evidence="10 11">
        <text>(R)-pantoate + NADP(+) = 2-dehydropantoate + NADPH + H(+)</text>
        <dbReference type="Rhea" id="RHEA:16233"/>
        <dbReference type="ChEBI" id="CHEBI:11561"/>
        <dbReference type="ChEBI" id="CHEBI:15378"/>
        <dbReference type="ChEBI" id="CHEBI:15980"/>
        <dbReference type="ChEBI" id="CHEBI:57783"/>
        <dbReference type="ChEBI" id="CHEBI:58349"/>
        <dbReference type="EC" id="1.1.1.169"/>
    </reaction>
</comment>
<evidence type="ECO:0000256" key="7">
    <source>
        <dbReference type="ARBA" id="ARBA00022857"/>
    </source>
</evidence>
<dbReference type="Proteomes" id="UP001519306">
    <property type="component" value="Unassembled WGS sequence"/>
</dbReference>
<evidence type="ECO:0000256" key="3">
    <source>
        <dbReference type="ARBA" id="ARBA00007870"/>
    </source>
</evidence>
<comment type="function">
    <text evidence="1 11">Catalyzes the NADPH-dependent reduction of ketopantoate into pantoic acid.</text>
</comment>
<sequence>MKVAIYGAGSLGTILGAYIQKGGVDVDLITRNQEHVDALNKNGAHIVGTVDFVQKVSAMTPDEMKDKYDLIILATKQMENNKTIPKLLNYLKDDGVITTIQNGMPELNIIDLIGEDKVIGCVVEWGATRKEAGVSELTSKEDSMSFEIGRIDGKITEKVKEVASVLELMCPVVISENFVGSRFSKILINSSFSGMSTALGATFGEVAENEKSRIALQGIIKEAIDISKEANIKIPEVQGMDIVKLLDYNNDEEKKKSFEIIPLIIKNHAKLEASMLQDIRRGRKTEIDYINGVIKELGEKYNIKTPYNNKTIEIIKEIEKGNKKAEFKNIEEYNNI</sequence>
<evidence type="ECO:0000256" key="8">
    <source>
        <dbReference type="ARBA" id="ARBA00023002"/>
    </source>
</evidence>